<keyword evidence="8" id="KW-0732">Signal</keyword>
<feature type="chain" id="PRO_5045180899" evidence="8">
    <location>
        <begin position="25"/>
        <end position="682"/>
    </location>
</feature>
<evidence type="ECO:0000259" key="10">
    <source>
        <dbReference type="Pfam" id="PF05649"/>
    </source>
</evidence>
<reference evidence="12" key="1">
    <citation type="journal article" date="2019" name="Int. J. Syst. Evol. Microbiol.">
        <title>The Global Catalogue of Microorganisms (GCM) 10K type strain sequencing project: providing services to taxonomists for standard genome sequencing and annotation.</title>
        <authorList>
            <consortium name="The Broad Institute Genomics Platform"/>
            <consortium name="The Broad Institute Genome Sequencing Center for Infectious Disease"/>
            <person name="Wu L."/>
            <person name="Ma J."/>
        </authorList>
    </citation>
    <scope>NUCLEOTIDE SEQUENCE [LARGE SCALE GENOMIC DNA]</scope>
    <source>
        <strain evidence="12">CGMCC 4.7357</strain>
    </source>
</reference>
<dbReference type="InterPro" id="IPR042089">
    <property type="entry name" value="Peptidase_M13_dom_2"/>
</dbReference>
<dbReference type="InterPro" id="IPR000718">
    <property type="entry name" value="Peptidase_M13"/>
</dbReference>
<feature type="domain" description="Peptidase M13 N-terminal" evidence="10">
    <location>
        <begin position="49"/>
        <end position="426"/>
    </location>
</feature>
<feature type="domain" description="Peptidase M13 C-terminal" evidence="9">
    <location>
        <begin position="478"/>
        <end position="679"/>
    </location>
</feature>
<evidence type="ECO:0000256" key="6">
    <source>
        <dbReference type="ARBA" id="ARBA00022833"/>
    </source>
</evidence>
<dbReference type="PANTHER" id="PTHR11733">
    <property type="entry name" value="ZINC METALLOPROTEASE FAMILY M13 NEPRILYSIN-RELATED"/>
    <property type="match status" value="1"/>
</dbReference>
<name>A0ABV9K526_9PORP</name>
<evidence type="ECO:0000313" key="11">
    <source>
        <dbReference type="EMBL" id="MFC4665051.1"/>
    </source>
</evidence>
<evidence type="ECO:0000313" key="12">
    <source>
        <dbReference type="Proteomes" id="UP001596020"/>
    </source>
</evidence>
<dbReference type="EMBL" id="JBHSGO010000004">
    <property type="protein sequence ID" value="MFC4665051.1"/>
    <property type="molecule type" value="Genomic_DNA"/>
</dbReference>
<dbReference type="InterPro" id="IPR024079">
    <property type="entry name" value="MetalloPept_cat_dom_sf"/>
</dbReference>
<keyword evidence="5" id="KW-0378">Hydrolase</keyword>
<evidence type="ECO:0000256" key="1">
    <source>
        <dbReference type="ARBA" id="ARBA00001947"/>
    </source>
</evidence>
<dbReference type="PANTHER" id="PTHR11733:SF167">
    <property type="entry name" value="FI17812P1-RELATED"/>
    <property type="match status" value="1"/>
</dbReference>
<evidence type="ECO:0000256" key="5">
    <source>
        <dbReference type="ARBA" id="ARBA00022801"/>
    </source>
</evidence>
<evidence type="ECO:0000259" key="9">
    <source>
        <dbReference type="Pfam" id="PF01431"/>
    </source>
</evidence>
<keyword evidence="12" id="KW-1185">Reference proteome</keyword>
<evidence type="ECO:0000256" key="3">
    <source>
        <dbReference type="ARBA" id="ARBA00022670"/>
    </source>
</evidence>
<dbReference type="Pfam" id="PF05649">
    <property type="entry name" value="Peptidase_M13_N"/>
    <property type="match status" value="1"/>
</dbReference>
<evidence type="ECO:0000256" key="7">
    <source>
        <dbReference type="ARBA" id="ARBA00023049"/>
    </source>
</evidence>
<keyword evidence="7" id="KW-0482">Metalloprotease</keyword>
<sequence>MKKAKLIMILSMGSALLLSSCSGKKDGATAEANGVPAIDLSAMDTTVKPQDDFYRYCNGNWMKNNPLPSDKSRFGSFDVLRDSSEARIHRIIEELASAKNLKPGTDESRIAILYNEAMDSVKLNKDGAAPIMSELKEIEGVSTKADLIKLLAKFDSEGSQTFFSTYVFADDKNSTINIMHLNQGGVGMGDRDYYLKPENKKIREAYINYLTEISKLAGFDEAQAKTMVDNTMKVETAIANMQYSSVELRDTHKNYNMLNVADFVASHKGFDWATYLQDRGLKMEKWDVGQTGYFDKFDKWFASASLEELKDYMIVSTISGAAPYLSDNFYKANFDFYSKELAGVQAMRPRWKRAVSSVEGAIGEALGKVYVDRYFSANDKARMEQLIENLRQALSERINSLTWMSPETKQKAQEKLSSFKVKVGYPNKWKDYSKMDIKGDSYYADMKRANKFEYDFNMSELGKPVDMDRWYMYPQTVNAYYQPTTNEICFPAGILQPPFYNSNADDPVNYGAIGVVIGHEMTHGFDDQGRNYDKDGNMINWWTDKDAEKFNKATRVLVDQFNKIEVAPGVHANGENTLGENIADQGGLLVAHLAMQKALEGKKVEKIDGFTPDQRFYIAYARVWGQNMSPAEVKRLTIIDVHSLGEYRVNQTLRNIDDWYKAFNVKEGDKMYLAPEERIVIW</sequence>
<dbReference type="RefSeq" id="WP_380076831.1">
    <property type="nucleotide sequence ID" value="NZ_JBHSGO010000004.1"/>
</dbReference>
<comment type="cofactor">
    <cofactor evidence="1">
        <name>Zn(2+)</name>
        <dbReference type="ChEBI" id="CHEBI:29105"/>
    </cofactor>
</comment>
<comment type="caution">
    <text evidence="11">The sequence shown here is derived from an EMBL/GenBank/DDBJ whole genome shotgun (WGS) entry which is preliminary data.</text>
</comment>
<gene>
    <name evidence="11" type="ORF">ACFO3G_00165</name>
</gene>
<keyword evidence="3" id="KW-0645">Protease</keyword>
<accession>A0ABV9K526</accession>
<dbReference type="InterPro" id="IPR018497">
    <property type="entry name" value="Peptidase_M13_C"/>
</dbReference>
<dbReference type="PRINTS" id="PR00786">
    <property type="entry name" value="NEPRILYSIN"/>
</dbReference>
<proteinExistence type="inferred from homology"/>
<evidence type="ECO:0000256" key="4">
    <source>
        <dbReference type="ARBA" id="ARBA00022723"/>
    </source>
</evidence>
<keyword evidence="6" id="KW-0862">Zinc</keyword>
<dbReference type="Gene3D" id="3.40.390.10">
    <property type="entry name" value="Collagenase (Catalytic Domain)"/>
    <property type="match status" value="1"/>
</dbReference>
<dbReference type="Gene3D" id="1.10.1380.10">
    <property type="entry name" value="Neutral endopeptidase , domain2"/>
    <property type="match status" value="1"/>
</dbReference>
<dbReference type="PROSITE" id="PS51257">
    <property type="entry name" value="PROKAR_LIPOPROTEIN"/>
    <property type="match status" value="1"/>
</dbReference>
<feature type="signal peptide" evidence="8">
    <location>
        <begin position="1"/>
        <end position="24"/>
    </location>
</feature>
<evidence type="ECO:0000256" key="8">
    <source>
        <dbReference type="SAM" id="SignalP"/>
    </source>
</evidence>
<dbReference type="SUPFAM" id="SSF55486">
    <property type="entry name" value="Metalloproteases ('zincins'), catalytic domain"/>
    <property type="match status" value="1"/>
</dbReference>
<dbReference type="InterPro" id="IPR008753">
    <property type="entry name" value="Peptidase_M13_N"/>
</dbReference>
<organism evidence="11 12">
    <name type="scientific">Falsiporphyromonas endometrii</name>
    <dbReference type="NCBI Taxonomy" id="1387297"/>
    <lineage>
        <taxon>Bacteria</taxon>
        <taxon>Pseudomonadati</taxon>
        <taxon>Bacteroidota</taxon>
        <taxon>Bacteroidia</taxon>
        <taxon>Bacteroidales</taxon>
        <taxon>Porphyromonadaceae</taxon>
        <taxon>Falsiporphyromonas</taxon>
    </lineage>
</organism>
<keyword evidence="4" id="KW-0479">Metal-binding</keyword>
<dbReference type="CDD" id="cd08662">
    <property type="entry name" value="M13"/>
    <property type="match status" value="1"/>
</dbReference>
<protein>
    <submittedName>
        <fullName evidence="11">M13 family metallopeptidase</fullName>
    </submittedName>
</protein>
<dbReference type="PROSITE" id="PS51885">
    <property type="entry name" value="NEPRILYSIN"/>
    <property type="match status" value="1"/>
</dbReference>
<comment type="similarity">
    <text evidence="2">Belongs to the peptidase M13 family.</text>
</comment>
<dbReference type="Pfam" id="PF01431">
    <property type="entry name" value="Peptidase_M13"/>
    <property type="match status" value="1"/>
</dbReference>
<evidence type="ECO:0000256" key="2">
    <source>
        <dbReference type="ARBA" id="ARBA00007357"/>
    </source>
</evidence>
<dbReference type="Proteomes" id="UP001596020">
    <property type="component" value="Unassembled WGS sequence"/>
</dbReference>